<reference evidence="2 3" key="1">
    <citation type="submission" date="2014-09" db="EMBL/GenBank/DDBJ databases">
        <title>Genome sequencing of Methyloceanibacter caenitepidi Gela4.</title>
        <authorList>
            <person name="Takeuchi M."/>
            <person name="Susumu S."/>
            <person name="Kamagata Y."/>
            <person name="Oshima K."/>
            <person name="Hattori M."/>
            <person name="Iwasaki W."/>
        </authorList>
    </citation>
    <scope>NUCLEOTIDE SEQUENCE [LARGE SCALE GENOMIC DNA]</scope>
    <source>
        <strain evidence="2 3">Gela4</strain>
    </source>
</reference>
<dbReference type="RefSeq" id="WP_045364950.1">
    <property type="nucleotide sequence ID" value="NZ_AP014648.1"/>
</dbReference>
<feature type="signal peptide" evidence="1">
    <location>
        <begin position="1"/>
        <end position="29"/>
    </location>
</feature>
<sequence length="101" mass="11309">MTRKSALCFSAVCASIFAFALVMFSPSQASACGRYVGYGYATTCCCSCVTYCGGYARGRGYGRAYAGYSYAYPRYGYAYPRYPYARGYARRQLRREAIRGW</sequence>
<evidence type="ECO:0000313" key="3">
    <source>
        <dbReference type="Proteomes" id="UP000031643"/>
    </source>
</evidence>
<evidence type="ECO:0000313" key="2">
    <source>
        <dbReference type="EMBL" id="BAQ16355.1"/>
    </source>
</evidence>
<protein>
    <submittedName>
        <fullName evidence="2">Uncharacterized protein</fullName>
    </submittedName>
</protein>
<accession>A0A0A8K0C2</accession>
<dbReference type="HOGENOM" id="CLU_2288186_0_0_5"/>
<keyword evidence="1" id="KW-0732">Signal</keyword>
<dbReference type="Proteomes" id="UP000031643">
    <property type="component" value="Chromosome"/>
</dbReference>
<proteinExistence type="predicted"/>
<dbReference type="EMBL" id="AP014648">
    <property type="protein sequence ID" value="BAQ16355.1"/>
    <property type="molecule type" value="Genomic_DNA"/>
</dbReference>
<evidence type="ECO:0000256" key="1">
    <source>
        <dbReference type="SAM" id="SignalP"/>
    </source>
</evidence>
<organism evidence="2 3">
    <name type="scientific">Methyloceanibacter caenitepidi</name>
    <dbReference type="NCBI Taxonomy" id="1384459"/>
    <lineage>
        <taxon>Bacteria</taxon>
        <taxon>Pseudomonadati</taxon>
        <taxon>Pseudomonadota</taxon>
        <taxon>Alphaproteobacteria</taxon>
        <taxon>Hyphomicrobiales</taxon>
        <taxon>Hyphomicrobiaceae</taxon>
        <taxon>Methyloceanibacter</taxon>
    </lineage>
</organism>
<dbReference type="AlphaFoldDB" id="A0A0A8K0C2"/>
<dbReference type="KEGG" id="mcg:GL4_0894"/>
<gene>
    <name evidence="2" type="ORF">GL4_0894</name>
</gene>
<name>A0A0A8K0C2_9HYPH</name>
<feature type="chain" id="PRO_5002055531" evidence="1">
    <location>
        <begin position="30"/>
        <end position="101"/>
    </location>
</feature>
<keyword evidence="3" id="KW-1185">Reference proteome</keyword>